<evidence type="ECO:0000256" key="2">
    <source>
        <dbReference type="ARBA" id="ARBA00022448"/>
    </source>
</evidence>
<dbReference type="STRING" id="1126212.K2QSF1"/>
<keyword evidence="3 9" id="KW-0812">Transmembrane</keyword>
<evidence type="ECO:0000259" key="10">
    <source>
        <dbReference type="PROSITE" id="PS51384"/>
    </source>
</evidence>
<dbReference type="CDD" id="cd06186">
    <property type="entry name" value="NOX_Duox_like_FAD_NADP"/>
    <property type="match status" value="1"/>
</dbReference>
<keyword evidence="6 9" id="KW-0472">Membrane</keyword>
<evidence type="ECO:0000256" key="7">
    <source>
        <dbReference type="ARBA" id="ARBA00023180"/>
    </source>
</evidence>
<feature type="transmembrane region" description="Helical" evidence="9">
    <location>
        <begin position="72"/>
        <end position="92"/>
    </location>
</feature>
<sequence>MPWLWMFSQRNNIFIWATGWSYSTFNAFHRHCARLASVAALVHGICYTVVYSHFVLMWVMLSSSAAFIRAKFYESFLLLHTCAAIVLVYSFFARSHSSVFGGSFNGYLWPLVAIWSFDRLVRLLRIIYCNMRIRFSGPIVQIPSTKVTYDRASDVVRIDIQPGCCSIKPAPGQYYHIYQPFRLKGWENHPFSLGAYTTTTIPSEPSSPESPSKEHKDIYVTSSTRCSSSPSANSIDERNLTLTFWIRPYDGWTRRIRDQCLAAQAPISPKLLLEGPYGRQAPLHAFDTVVLFVGGTGITAALAYVLDHLLRVSSGWPPRALTTKMRLVWASKQAAFVRELCRAELAPALRLEGFEAEFYATAGGGWADEGGRIGGGDQGGAARYQESGWRGGSSGE</sequence>
<feature type="compositionally biased region" description="Low complexity" evidence="8">
    <location>
        <begin position="222"/>
        <end position="234"/>
    </location>
</feature>
<dbReference type="InterPro" id="IPR013130">
    <property type="entry name" value="Fe3_Rdtase_TM_dom"/>
</dbReference>
<dbReference type="eggNOG" id="KOG0039">
    <property type="taxonomic scope" value="Eukaryota"/>
</dbReference>
<feature type="region of interest" description="Disordered" evidence="8">
    <location>
        <begin position="370"/>
        <end position="396"/>
    </location>
</feature>
<dbReference type="AlphaFoldDB" id="K2QSF1"/>
<dbReference type="InterPro" id="IPR039261">
    <property type="entry name" value="FNR_nucleotide-bd"/>
</dbReference>
<evidence type="ECO:0000313" key="11">
    <source>
        <dbReference type="EMBL" id="EKG12811.1"/>
    </source>
</evidence>
<gene>
    <name evidence="11" type="ORF">MPH_10054</name>
</gene>
<feature type="compositionally biased region" description="Low complexity" evidence="8">
    <location>
        <begin position="200"/>
        <end position="210"/>
    </location>
</feature>
<evidence type="ECO:0000256" key="8">
    <source>
        <dbReference type="SAM" id="MobiDB-lite"/>
    </source>
</evidence>
<organism evidence="11 12">
    <name type="scientific">Macrophomina phaseolina (strain MS6)</name>
    <name type="common">Charcoal rot fungus</name>
    <dbReference type="NCBI Taxonomy" id="1126212"/>
    <lineage>
        <taxon>Eukaryota</taxon>
        <taxon>Fungi</taxon>
        <taxon>Dikarya</taxon>
        <taxon>Ascomycota</taxon>
        <taxon>Pezizomycotina</taxon>
        <taxon>Dothideomycetes</taxon>
        <taxon>Dothideomycetes incertae sedis</taxon>
        <taxon>Botryosphaeriales</taxon>
        <taxon>Botryosphaeriaceae</taxon>
        <taxon>Macrophomina</taxon>
    </lineage>
</organism>
<dbReference type="Proteomes" id="UP000007129">
    <property type="component" value="Unassembled WGS sequence"/>
</dbReference>
<evidence type="ECO:0000313" key="12">
    <source>
        <dbReference type="Proteomes" id="UP000007129"/>
    </source>
</evidence>
<feature type="transmembrane region" description="Helical" evidence="9">
    <location>
        <begin position="104"/>
        <end position="124"/>
    </location>
</feature>
<dbReference type="GO" id="GO:0005886">
    <property type="term" value="C:plasma membrane"/>
    <property type="evidence" value="ECO:0007669"/>
    <property type="project" value="TreeGrafter"/>
</dbReference>
<protein>
    <submittedName>
        <fullName evidence="11">Flavoprotein transmembrane component</fullName>
    </submittedName>
</protein>
<evidence type="ECO:0000256" key="5">
    <source>
        <dbReference type="ARBA" id="ARBA00023065"/>
    </source>
</evidence>
<dbReference type="InterPro" id="IPR051410">
    <property type="entry name" value="Ferric/Cupric_Reductase"/>
</dbReference>
<accession>K2QSF1</accession>
<dbReference type="OrthoDB" id="167398at2759"/>
<evidence type="ECO:0000256" key="1">
    <source>
        <dbReference type="ARBA" id="ARBA00004141"/>
    </source>
</evidence>
<keyword evidence="5" id="KW-0406">Ion transport</keyword>
<keyword evidence="7" id="KW-0325">Glycoprotein</keyword>
<dbReference type="GO" id="GO:0006879">
    <property type="term" value="P:intracellular iron ion homeostasis"/>
    <property type="evidence" value="ECO:0007669"/>
    <property type="project" value="TreeGrafter"/>
</dbReference>
<dbReference type="Gene3D" id="3.40.50.80">
    <property type="entry name" value="Nucleotide-binding domain of ferredoxin-NADP reductase (FNR) module"/>
    <property type="match status" value="1"/>
</dbReference>
<evidence type="ECO:0000256" key="9">
    <source>
        <dbReference type="SAM" id="Phobius"/>
    </source>
</evidence>
<dbReference type="SUPFAM" id="SSF52343">
    <property type="entry name" value="Ferredoxin reductase-like, C-terminal NADP-linked domain"/>
    <property type="match status" value="1"/>
</dbReference>
<keyword evidence="2" id="KW-0813">Transport</keyword>
<evidence type="ECO:0000256" key="6">
    <source>
        <dbReference type="ARBA" id="ARBA00023136"/>
    </source>
</evidence>
<keyword evidence="4 9" id="KW-1133">Transmembrane helix</keyword>
<dbReference type="PROSITE" id="PS51384">
    <property type="entry name" value="FAD_FR"/>
    <property type="match status" value="1"/>
</dbReference>
<dbReference type="GO" id="GO:0006826">
    <property type="term" value="P:iron ion transport"/>
    <property type="evidence" value="ECO:0007669"/>
    <property type="project" value="TreeGrafter"/>
</dbReference>
<dbReference type="GO" id="GO:0000293">
    <property type="term" value="F:ferric-chelate reductase activity"/>
    <property type="evidence" value="ECO:0007669"/>
    <property type="project" value="TreeGrafter"/>
</dbReference>
<dbReference type="InterPro" id="IPR017927">
    <property type="entry name" value="FAD-bd_FR_type"/>
</dbReference>
<dbReference type="EMBL" id="AHHD01000426">
    <property type="protein sequence ID" value="EKG12811.1"/>
    <property type="molecule type" value="Genomic_DNA"/>
</dbReference>
<comment type="subcellular location">
    <subcellularLocation>
        <location evidence="1">Membrane</location>
        <topology evidence="1">Multi-pass membrane protein</topology>
    </subcellularLocation>
</comment>
<evidence type="ECO:0000256" key="4">
    <source>
        <dbReference type="ARBA" id="ARBA00022989"/>
    </source>
</evidence>
<feature type="transmembrane region" description="Helical" evidence="9">
    <location>
        <begin position="35"/>
        <end position="60"/>
    </location>
</feature>
<feature type="region of interest" description="Disordered" evidence="8">
    <location>
        <begin position="200"/>
        <end position="234"/>
    </location>
</feature>
<feature type="compositionally biased region" description="Gly residues" evidence="8">
    <location>
        <begin position="370"/>
        <end position="379"/>
    </location>
</feature>
<dbReference type="PANTHER" id="PTHR32361">
    <property type="entry name" value="FERRIC/CUPRIC REDUCTASE TRANSMEMBRANE COMPONENT"/>
    <property type="match status" value="1"/>
</dbReference>
<name>K2QSF1_MACPH</name>
<evidence type="ECO:0000256" key="3">
    <source>
        <dbReference type="ARBA" id="ARBA00022692"/>
    </source>
</evidence>
<comment type="caution">
    <text evidence="11">The sequence shown here is derived from an EMBL/GenBank/DDBJ whole genome shotgun (WGS) entry which is preliminary data.</text>
</comment>
<feature type="domain" description="FAD-binding FR-type" evidence="10">
    <location>
        <begin position="113"/>
        <end position="283"/>
    </location>
</feature>
<dbReference type="HOGENOM" id="CLU_010365_1_1_1"/>
<dbReference type="Pfam" id="PF01794">
    <property type="entry name" value="Ferric_reduct"/>
    <property type="match status" value="1"/>
</dbReference>
<reference evidence="11 12" key="1">
    <citation type="journal article" date="2012" name="BMC Genomics">
        <title>Tools to kill: Genome of one of the most destructive plant pathogenic fungi Macrophomina phaseolina.</title>
        <authorList>
            <person name="Islam M.S."/>
            <person name="Haque M.S."/>
            <person name="Islam M.M."/>
            <person name="Emdad E.M."/>
            <person name="Halim A."/>
            <person name="Hossen Q.M.M."/>
            <person name="Hossain M.Z."/>
            <person name="Ahmed B."/>
            <person name="Rahim S."/>
            <person name="Rahman M.S."/>
            <person name="Alam M.M."/>
            <person name="Hou S."/>
            <person name="Wan X."/>
            <person name="Saito J.A."/>
            <person name="Alam M."/>
        </authorList>
    </citation>
    <scope>NUCLEOTIDE SEQUENCE [LARGE SCALE GENOMIC DNA]</scope>
    <source>
        <strain evidence="11 12">MS6</strain>
    </source>
</reference>
<dbReference type="GO" id="GO:0015677">
    <property type="term" value="P:copper ion import"/>
    <property type="evidence" value="ECO:0007669"/>
    <property type="project" value="TreeGrafter"/>
</dbReference>
<proteinExistence type="predicted"/>
<dbReference type="VEuPathDB" id="FungiDB:MPH_10054"/>
<dbReference type="InParanoid" id="K2QSF1"/>
<dbReference type="PANTHER" id="PTHR32361:SF9">
    <property type="entry name" value="FERRIC REDUCTASE TRANSMEMBRANE COMPONENT 3-RELATED"/>
    <property type="match status" value="1"/>
</dbReference>